<evidence type="ECO:0000256" key="2">
    <source>
        <dbReference type="ARBA" id="ARBA00023157"/>
    </source>
</evidence>
<accession>A0ABR2YVC7</accession>
<keyword evidence="3" id="KW-0496">Mitochondrion</keyword>
<evidence type="ECO:0000313" key="4">
    <source>
        <dbReference type="EMBL" id="KAK9915597.1"/>
    </source>
</evidence>
<proteinExistence type="inferred from homology"/>
<protein>
    <recommendedName>
        <fullName evidence="3">COX assembly mitochondrial protein</fullName>
    </recommendedName>
</protein>
<comment type="caution">
    <text evidence="4">The sequence shown here is derived from an EMBL/GenBank/DDBJ whole genome shotgun (WGS) entry which is preliminary data.</text>
</comment>
<evidence type="ECO:0000256" key="1">
    <source>
        <dbReference type="ARBA" id="ARBA00007347"/>
    </source>
</evidence>
<dbReference type="InterPro" id="IPR013892">
    <property type="entry name" value="Cyt_c_biogenesis_Cmc1-like"/>
</dbReference>
<dbReference type="Proteomes" id="UP001491310">
    <property type="component" value="Unassembled WGS sequence"/>
</dbReference>
<comment type="similarity">
    <text evidence="1 3">Belongs to the CMC family.</text>
</comment>
<evidence type="ECO:0000256" key="3">
    <source>
        <dbReference type="RuleBase" id="RU364104"/>
    </source>
</evidence>
<evidence type="ECO:0000313" key="5">
    <source>
        <dbReference type="Proteomes" id="UP001491310"/>
    </source>
</evidence>
<sequence length="95" mass="11092">MKLPEQHVSRKVEEALLFRLKQKALEECKDRAQAYADCCSGRVFSAVWSCREEFKDLNICLSQHTNPQVLNELKRRWMEAGQPETPNWSALLKDL</sequence>
<keyword evidence="2" id="KW-1015">Disulfide bond</keyword>
<reference evidence="4 5" key="1">
    <citation type="journal article" date="2024" name="Nat. Commun.">
        <title>Phylogenomics reveals the evolutionary origins of lichenization in chlorophyte algae.</title>
        <authorList>
            <person name="Puginier C."/>
            <person name="Libourel C."/>
            <person name="Otte J."/>
            <person name="Skaloud P."/>
            <person name="Haon M."/>
            <person name="Grisel S."/>
            <person name="Petersen M."/>
            <person name="Berrin J.G."/>
            <person name="Delaux P.M."/>
            <person name="Dal Grande F."/>
            <person name="Keller J."/>
        </authorList>
    </citation>
    <scope>NUCLEOTIDE SEQUENCE [LARGE SCALE GENOMIC DNA]</scope>
    <source>
        <strain evidence="4 5">SAG 216-7</strain>
    </source>
</reference>
<organism evidence="4 5">
    <name type="scientific">Coccomyxa subellipsoidea</name>
    <dbReference type="NCBI Taxonomy" id="248742"/>
    <lineage>
        <taxon>Eukaryota</taxon>
        <taxon>Viridiplantae</taxon>
        <taxon>Chlorophyta</taxon>
        <taxon>core chlorophytes</taxon>
        <taxon>Trebouxiophyceae</taxon>
        <taxon>Trebouxiophyceae incertae sedis</taxon>
        <taxon>Coccomyxaceae</taxon>
        <taxon>Coccomyxa</taxon>
    </lineage>
</organism>
<dbReference type="EMBL" id="JALJOT010000004">
    <property type="protein sequence ID" value="KAK9915597.1"/>
    <property type="molecule type" value="Genomic_DNA"/>
</dbReference>
<dbReference type="Pfam" id="PF08583">
    <property type="entry name" value="Cmc1"/>
    <property type="match status" value="1"/>
</dbReference>
<gene>
    <name evidence="4" type="ORF">WJX75_001361</name>
</gene>
<dbReference type="PANTHER" id="PTHR22977:SF5">
    <property type="entry name" value="COX ASSEMBLY MITOCHONDRIAL PROTEIN HOMOLOG"/>
    <property type="match status" value="1"/>
</dbReference>
<name>A0ABR2YVC7_9CHLO</name>
<keyword evidence="5" id="KW-1185">Reference proteome</keyword>
<comment type="subcellular location">
    <subcellularLocation>
        <location evidence="3">Mitochondrion</location>
    </subcellularLocation>
</comment>
<dbReference type="PANTHER" id="PTHR22977">
    <property type="entry name" value="COX ASSEMBLY MITOCHONDRIAL PROTEIN"/>
    <property type="match status" value="1"/>
</dbReference>